<reference evidence="1" key="1">
    <citation type="submission" date="2021-02" db="EMBL/GenBank/DDBJ databases">
        <authorList>
            <person name="Dougan E. K."/>
            <person name="Rhodes N."/>
            <person name="Thang M."/>
            <person name="Chan C."/>
        </authorList>
    </citation>
    <scope>NUCLEOTIDE SEQUENCE</scope>
</reference>
<comment type="caution">
    <text evidence="1">The sequence shown here is derived from an EMBL/GenBank/DDBJ whole genome shotgun (WGS) entry which is preliminary data.</text>
</comment>
<keyword evidence="2" id="KW-1185">Reference proteome</keyword>
<dbReference type="EMBL" id="CAJNDS010002428">
    <property type="protein sequence ID" value="CAE7469955.1"/>
    <property type="molecule type" value="Genomic_DNA"/>
</dbReference>
<name>A0A812S9K5_9DINO</name>
<dbReference type="Proteomes" id="UP000604046">
    <property type="component" value="Unassembled WGS sequence"/>
</dbReference>
<gene>
    <name evidence="1" type="ORF">SNAT2548_LOCUS26345</name>
</gene>
<evidence type="ECO:0000313" key="2">
    <source>
        <dbReference type="Proteomes" id="UP000604046"/>
    </source>
</evidence>
<feature type="non-terminal residue" evidence="1">
    <location>
        <position position="52"/>
    </location>
</feature>
<evidence type="ECO:0000313" key="1">
    <source>
        <dbReference type="EMBL" id="CAE7469955.1"/>
    </source>
</evidence>
<proteinExistence type="predicted"/>
<sequence length="52" mass="6025">ECPRLLELLQEGAMAYQKGFINLARPPRVTIRFIRTIEPAYPLRELLTAARQ</sequence>
<accession>A0A812S9K5</accession>
<organism evidence="1 2">
    <name type="scientific">Symbiodinium natans</name>
    <dbReference type="NCBI Taxonomy" id="878477"/>
    <lineage>
        <taxon>Eukaryota</taxon>
        <taxon>Sar</taxon>
        <taxon>Alveolata</taxon>
        <taxon>Dinophyceae</taxon>
        <taxon>Suessiales</taxon>
        <taxon>Symbiodiniaceae</taxon>
        <taxon>Symbiodinium</taxon>
    </lineage>
</organism>
<dbReference type="AlphaFoldDB" id="A0A812S9K5"/>
<protein>
    <submittedName>
        <fullName evidence="1">Uncharacterized protein</fullName>
    </submittedName>
</protein>
<feature type="non-terminal residue" evidence="1">
    <location>
        <position position="1"/>
    </location>
</feature>